<dbReference type="Proteomes" id="UP000019116">
    <property type="component" value="Chromosome 3A"/>
</dbReference>
<evidence type="ECO:0000256" key="1">
    <source>
        <dbReference type="SAM" id="SignalP"/>
    </source>
</evidence>
<dbReference type="Gramene" id="TraesCAD_scaffold_008182_01G000400.1">
    <property type="protein sequence ID" value="TraesCAD_scaffold_008182_01G000400.1"/>
    <property type="gene ID" value="TraesCAD_scaffold_008182_01G000400"/>
</dbReference>
<dbReference type="InterPro" id="IPR036574">
    <property type="entry name" value="Scorpion_toxin-like_sf"/>
</dbReference>
<dbReference type="Gramene" id="TraesCS3A02G450900.1">
    <property type="protein sequence ID" value="TraesCS3A02G450900.1"/>
    <property type="gene ID" value="TraesCS3A02G450900"/>
</dbReference>
<dbReference type="Gramene" id="TraesCS3A03G1045200.1">
    <property type="protein sequence ID" value="TraesCS3A03G1045200.1.CDS"/>
    <property type="gene ID" value="TraesCS3A03G1045200"/>
</dbReference>
<dbReference type="EnsemblPlants" id="TraesCS3A02G450900.1">
    <property type="protein sequence ID" value="TraesCS3A02G450900.1"/>
    <property type="gene ID" value="TraesCS3A02G450900"/>
</dbReference>
<sequence>MAFNRAQLLVAFALGLLLMSHGAEAFHQLSPSMNKDYNHGCMDWKECMKSCQKGAFDGGFCVLSKCMCFKKGTHAPPPQHNAPELAPSEGPSQTNFMFARKVYMGMRN</sequence>
<keyword evidence="1" id="KW-0732">Signal</keyword>
<reference evidence="2" key="1">
    <citation type="submission" date="2018-08" db="EMBL/GenBank/DDBJ databases">
        <authorList>
            <person name="Rossello M."/>
        </authorList>
    </citation>
    <scope>NUCLEOTIDE SEQUENCE [LARGE SCALE GENOMIC DNA]</scope>
    <source>
        <strain evidence="2">cv. Chinese Spring</strain>
    </source>
</reference>
<dbReference type="Gramene" id="TraesCLE_scaffold_029934_01G000100.1">
    <property type="protein sequence ID" value="TraesCLE_scaffold_029934_01G000100.1"/>
    <property type="gene ID" value="TraesCLE_scaffold_029934_01G000100"/>
</dbReference>
<protein>
    <recommendedName>
        <fullName evidence="4">Knottin scorpion toxin-like domain-containing protein</fullName>
    </recommendedName>
</protein>
<evidence type="ECO:0000313" key="3">
    <source>
        <dbReference type="Proteomes" id="UP000019116"/>
    </source>
</evidence>
<dbReference type="AlphaFoldDB" id="A0A3B6ENY3"/>
<feature type="signal peptide" evidence="1">
    <location>
        <begin position="1"/>
        <end position="25"/>
    </location>
</feature>
<evidence type="ECO:0008006" key="4">
    <source>
        <dbReference type="Google" id="ProtNLM"/>
    </source>
</evidence>
<dbReference type="SUPFAM" id="SSF57095">
    <property type="entry name" value="Scorpion toxin-like"/>
    <property type="match status" value="1"/>
</dbReference>
<gene>
    <name evidence="2" type="primary">LOC123059127</name>
</gene>
<dbReference type="Gramene" id="TraesWEE_scaffold_171821_01G000100.1">
    <property type="protein sequence ID" value="TraesWEE_scaffold_171821_01G000100.1"/>
    <property type="gene ID" value="TraesWEE_scaffold_171821_01G000100"/>
</dbReference>
<accession>A0A3B6ENY3</accession>
<proteinExistence type="predicted"/>
<dbReference type="RefSeq" id="XP_044337703.1">
    <property type="nucleotide sequence ID" value="XM_044481768.1"/>
</dbReference>
<reference evidence="2" key="2">
    <citation type="submission" date="2018-10" db="UniProtKB">
        <authorList>
            <consortium name="EnsemblPlants"/>
        </authorList>
    </citation>
    <scope>IDENTIFICATION</scope>
</reference>
<dbReference type="GO" id="GO:0006952">
    <property type="term" value="P:defense response"/>
    <property type="evidence" value="ECO:0000318"/>
    <property type="project" value="GO_Central"/>
</dbReference>
<dbReference type="GeneID" id="123059127"/>
<dbReference type="Gramene" id="TraesPARA_EIv1.0_0870580.1">
    <property type="protein sequence ID" value="TraesPARA_EIv1.0_0870580.1.CDS"/>
    <property type="gene ID" value="TraesPARA_EIv1.0_0870580"/>
</dbReference>
<dbReference type="Gene3D" id="3.30.30.10">
    <property type="entry name" value="Knottin, scorpion toxin-like"/>
    <property type="match status" value="1"/>
</dbReference>
<evidence type="ECO:0000313" key="2">
    <source>
        <dbReference type="EnsemblPlants" id="TraesCS3A02G450900.1"/>
    </source>
</evidence>
<dbReference type="Gramene" id="TraesROB_scaffold_118818_01G000100.1">
    <property type="protein sequence ID" value="TraesROB_scaffold_118818_01G000100.1"/>
    <property type="gene ID" value="TraesROB_scaffold_118818_01G000100"/>
</dbReference>
<name>A0A3B6ENY3_WHEAT</name>
<keyword evidence="3" id="KW-1185">Reference proteome</keyword>
<organism evidence="2">
    <name type="scientific">Triticum aestivum</name>
    <name type="common">Wheat</name>
    <dbReference type="NCBI Taxonomy" id="4565"/>
    <lineage>
        <taxon>Eukaryota</taxon>
        <taxon>Viridiplantae</taxon>
        <taxon>Streptophyta</taxon>
        <taxon>Embryophyta</taxon>
        <taxon>Tracheophyta</taxon>
        <taxon>Spermatophyta</taxon>
        <taxon>Magnoliopsida</taxon>
        <taxon>Liliopsida</taxon>
        <taxon>Poales</taxon>
        <taxon>Poaceae</taxon>
        <taxon>BOP clade</taxon>
        <taxon>Pooideae</taxon>
        <taxon>Triticodae</taxon>
        <taxon>Triticeae</taxon>
        <taxon>Triticinae</taxon>
        <taxon>Triticum</taxon>
    </lineage>
</organism>
<feature type="chain" id="PRO_5043173761" description="Knottin scorpion toxin-like domain-containing protein" evidence="1">
    <location>
        <begin position="26"/>
        <end position="108"/>
    </location>
</feature>